<organism evidence="1 2">
    <name type="scientific">Cenococcum geophilum 1.58</name>
    <dbReference type="NCBI Taxonomy" id="794803"/>
    <lineage>
        <taxon>Eukaryota</taxon>
        <taxon>Fungi</taxon>
        <taxon>Dikarya</taxon>
        <taxon>Ascomycota</taxon>
        <taxon>Pezizomycotina</taxon>
        <taxon>Dothideomycetes</taxon>
        <taxon>Pleosporomycetidae</taxon>
        <taxon>Gloniales</taxon>
        <taxon>Gloniaceae</taxon>
        <taxon>Cenococcum</taxon>
    </lineage>
</organism>
<proteinExistence type="predicted"/>
<name>A0ACC8EP55_9PEZI</name>
<accession>A0ACC8EP55</accession>
<reference evidence="1 2" key="1">
    <citation type="journal article" date="2016" name="Nat. Commun.">
        <title>Ectomycorrhizal ecology is imprinted in the genome of the dominant symbiotic fungus Cenococcum geophilum.</title>
        <authorList>
            <consortium name="DOE Joint Genome Institute"/>
            <person name="Peter M."/>
            <person name="Kohler A."/>
            <person name="Ohm R.A."/>
            <person name="Kuo A."/>
            <person name="Krutzmann J."/>
            <person name="Morin E."/>
            <person name="Arend M."/>
            <person name="Barry K.W."/>
            <person name="Binder M."/>
            <person name="Choi C."/>
            <person name="Clum A."/>
            <person name="Copeland A."/>
            <person name="Grisel N."/>
            <person name="Haridas S."/>
            <person name="Kipfer T."/>
            <person name="LaButti K."/>
            <person name="Lindquist E."/>
            <person name="Lipzen A."/>
            <person name="Maire R."/>
            <person name="Meier B."/>
            <person name="Mihaltcheva S."/>
            <person name="Molinier V."/>
            <person name="Murat C."/>
            <person name="Poggeler S."/>
            <person name="Quandt C.A."/>
            <person name="Sperisen C."/>
            <person name="Tritt A."/>
            <person name="Tisserant E."/>
            <person name="Crous P.W."/>
            <person name="Henrissat B."/>
            <person name="Nehls U."/>
            <person name="Egli S."/>
            <person name="Spatafora J.W."/>
            <person name="Grigoriev I.V."/>
            <person name="Martin F.M."/>
        </authorList>
    </citation>
    <scope>NUCLEOTIDE SEQUENCE [LARGE SCALE GENOMIC DNA]</scope>
    <source>
        <strain evidence="1 2">1.58</strain>
    </source>
</reference>
<protein>
    <submittedName>
        <fullName evidence="1">SET domain-containing protein</fullName>
    </submittedName>
</protein>
<gene>
    <name evidence="1" type="ORF">K441DRAFT_700689</name>
</gene>
<keyword evidence="2" id="KW-1185">Reference proteome</keyword>
<sequence>MFESLMFPRWHTYIMAAALSPGEQHQFFIKWANKQGIEMNGVAPAKFVGRGIGIIAARDLEKGEKIVFVPASALISIDSKPIRSRNFPKSFSIHGRLAAHLALTHSDVESSHKPWQDIWPSEEDFKTILPLNWPDNLQSLLPAAAQDLLAAQQKKLEKDWKDLQPFLPPDSKDLFSYTWTIVNTRCFYWDYPDLPPSRLPKKRQSLTADDCYAMCPFLDYFNHADEGCEPLYDILGYTVTCNRDYKAGEEVYVSYGSHNNDFLLVEYGFILEQNNCDTTQVDHLILPKLTQAEIETLKEDSFYGNYTVTNHSVCHRTQAALRLQTLPARRYCVFVSGADDGSSDQKRIDIKCRQLLDEYAREIIHTEDAIDGLDVKDGFEIGVDKAGSAKETMEEGSVKAERKDILAKRWTQVRNIVNECSRQLSNGGKTD</sequence>
<evidence type="ECO:0000313" key="1">
    <source>
        <dbReference type="EMBL" id="OCK88196.1"/>
    </source>
</evidence>
<dbReference type="Proteomes" id="UP000250078">
    <property type="component" value="Unassembled WGS sequence"/>
</dbReference>
<evidence type="ECO:0000313" key="2">
    <source>
        <dbReference type="Proteomes" id="UP000250078"/>
    </source>
</evidence>
<dbReference type="EMBL" id="KV748246">
    <property type="protein sequence ID" value="OCK88196.1"/>
    <property type="molecule type" value="Genomic_DNA"/>
</dbReference>